<evidence type="ECO:0000313" key="8">
    <source>
        <dbReference type="Proteomes" id="UP000636264"/>
    </source>
</evidence>
<keyword evidence="3" id="KW-0274">FAD</keyword>
<keyword evidence="4" id="KW-0560">Oxidoreductase</keyword>
<keyword evidence="5" id="KW-0503">Monooxygenase</keyword>
<feature type="domain" description="FAD-binding" evidence="6">
    <location>
        <begin position="6"/>
        <end position="328"/>
    </location>
</feature>
<accession>A0A916S2H3</accession>
<evidence type="ECO:0000256" key="2">
    <source>
        <dbReference type="ARBA" id="ARBA00022630"/>
    </source>
</evidence>
<dbReference type="PANTHER" id="PTHR13789">
    <property type="entry name" value="MONOOXYGENASE"/>
    <property type="match status" value="1"/>
</dbReference>
<dbReference type="Pfam" id="PF01494">
    <property type="entry name" value="FAD_binding_3"/>
    <property type="match status" value="1"/>
</dbReference>
<comment type="cofactor">
    <cofactor evidence="1">
        <name>FAD</name>
        <dbReference type="ChEBI" id="CHEBI:57692"/>
    </cofactor>
</comment>
<dbReference type="InterPro" id="IPR036188">
    <property type="entry name" value="FAD/NAD-bd_sf"/>
</dbReference>
<keyword evidence="8" id="KW-1185">Reference proteome</keyword>
<evidence type="ECO:0000256" key="4">
    <source>
        <dbReference type="ARBA" id="ARBA00023002"/>
    </source>
</evidence>
<sequence>MAGLSIAIIGAGIAGLTAALALAAEGISVTLFERAERIEELGAGIQLSPNATRLLARLNVLDDVLAKAVEPRSVVIRSARDLGSLAEVPLTMARQRWGAPYLVLRRSDLQGVLLKAAEQKDLITIVTGANVQNLSLANDSRCVHVDVRGSIPERHTFSLVIAADGVWSGIRKSLGGPASKFTGHVAYRAVLDPQNAEPFRGSLLPSDQVSTFASPGFHLVSYPLQDGAFNLVTILRGKDLARRWENVADIAELSTAARNVSPRLSSLIVQAGPWHAWPIHEVRSTSPWSTGDRIVLIGDAAHALAPHAAQGAAMAIEDAMLLARLLGGSRDAGNALAQFEKLRRPRLIRVAMRGQFNHFAWQVGGPAALVRNLILRTRSGESLAADFDWLYGYDIGKIALN</sequence>
<dbReference type="RefSeq" id="WP_188722742.1">
    <property type="nucleotide sequence ID" value="NZ_BMIF01000017.1"/>
</dbReference>
<dbReference type="GO" id="GO:0004497">
    <property type="term" value="F:monooxygenase activity"/>
    <property type="evidence" value="ECO:0007669"/>
    <property type="project" value="UniProtKB-KW"/>
</dbReference>
<dbReference type="Proteomes" id="UP000636264">
    <property type="component" value="Unassembled WGS sequence"/>
</dbReference>
<dbReference type="SUPFAM" id="SSF51905">
    <property type="entry name" value="FAD/NAD(P)-binding domain"/>
    <property type="match status" value="1"/>
</dbReference>
<protein>
    <submittedName>
        <fullName evidence="7">Salicylate hydroxylase</fullName>
    </submittedName>
</protein>
<reference evidence="7" key="1">
    <citation type="journal article" date="2014" name="Int. J. Syst. Evol. Microbiol.">
        <title>Complete genome sequence of Corynebacterium casei LMG S-19264T (=DSM 44701T), isolated from a smear-ripened cheese.</title>
        <authorList>
            <consortium name="US DOE Joint Genome Institute (JGI-PGF)"/>
            <person name="Walter F."/>
            <person name="Albersmeier A."/>
            <person name="Kalinowski J."/>
            <person name="Ruckert C."/>
        </authorList>
    </citation>
    <scope>NUCLEOTIDE SEQUENCE</scope>
    <source>
        <strain evidence="7">CGMCC 1.15320</strain>
    </source>
</reference>
<dbReference type="PANTHER" id="PTHR13789:SF318">
    <property type="entry name" value="GERANYLGERANYL DIPHOSPHATE REDUCTASE"/>
    <property type="match status" value="1"/>
</dbReference>
<evidence type="ECO:0000313" key="7">
    <source>
        <dbReference type="EMBL" id="GGA80516.1"/>
    </source>
</evidence>
<dbReference type="InterPro" id="IPR050493">
    <property type="entry name" value="FAD-dep_Monooxygenase_BioMet"/>
</dbReference>
<dbReference type="InterPro" id="IPR002938">
    <property type="entry name" value="FAD-bd"/>
</dbReference>
<reference evidence="7" key="2">
    <citation type="submission" date="2020-09" db="EMBL/GenBank/DDBJ databases">
        <authorList>
            <person name="Sun Q."/>
            <person name="Zhou Y."/>
        </authorList>
    </citation>
    <scope>NUCLEOTIDE SEQUENCE</scope>
    <source>
        <strain evidence="7">CGMCC 1.15320</strain>
    </source>
</reference>
<organism evidence="7 8">
    <name type="scientific">Nitratireductor aestuarii</name>
    <dbReference type="NCBI Taxonomy" id="1735103"/>
    <lineage>
        <taxon>Bacteria</taxon>
        <taxon>Pseudomonadati</taxon>
        <taxon>Pseudomonadota</taxon>
        <taxon>Alphaproteobacteria</taxon>
        <taxon>Hyphomicrobiales</taxon>
        <taxon>Phyllobacteriaceae</taxon>
        <taxon>Nitratireductor</taxon>
    </lineage>
</organism>
<evidence type="ECO:0000256" key="5">
    <source>
        <dbReference type="ARBA" id="ARBA00023033"/>
    </source>
</evidence>
<dbReference type="SUPFAM" id="SSF54373">
    <property type="entry name" value="FAD-linked reductases, C-terminal domain"/>
    <property type="match status" value="1"/>
</dbReference>
<name>A0A916S2H3_9HYPH</name>
<dbReference type="EMBL" id="BMIF01000017">
    <property type="protein sequence ID" value="GGA80516.1"/>
    <property type="molecule type" value="Genomic_DNA"/>
</dbReference>
<dbReference type="AlphaFoldDB" id="A0A916S2H3"/>
<evidence type="ECO:0000256" key="3">
    <source>
        <dbReference type="ARBA" id="ARBA00022827"/>
    </source>
</evidence>
<evidence type="ECO:0000256" key="1">
    <source>
        <dbReference type="ARBA" id="ARBA00001974"/>
    </source>
</evidence>
<comment type="caution">
    <text evidence="7">The sequence shown here is derived from an EMBL/GenBank/DDBJ whole genome shotgun (WGS) entry which is preliminary data.</text>
</comment>
<keyword evidence="2" id="KW-0285">Flavoprotein</keyword>
<proteinExistence type="predicted"/>
<evidence type="ECO:0000259" key="6">
    <source>
        <dbReference type="Pfam" id="PF01494"/>
    </source>
</evidence>
<dbReference type="PRINTS" id="PR00420">
    <property type="entry name" value="RNGMNOXGNASE"/>
</dbReference>
<dbReference type="GO" id="GO:0071949">
    <property type="term" value="F:FAD binding"/>
    <property type="evidence" value="ECO:0007669"/>
    <property type="project" value="InterPro"/>
</dbReference>
<dbReference type="Gene3D" id="3.50.50.60">
    <property type="entry name" value="FAD/NAD(P)-binding domain"/>
    <property type="match status" value="1"/>
</dbReference>
<gene>
    <name evidence="7" type="ORF">GCM10011385_38500</name>
</gene>